<name>A0A0F8X8C5_9ZZZZ</name>
<proteinExistence type="predicted"/>
<gene>
    <name evidence="1" type="ORF">LCGC14_2974990</name>
</gene>
<protein>
    <submittedName>
        <fullName evidence="1">Uncharacterized protein</fullName>
    </submittedName>
</protein>
<comment type="caution">
    <text evidence="1">The sequence shown here is derived from an EMBL/GenBank/DDBJ whole genome shotgun (WGS) entry which is preliminary data.</text>
</comment>
<evidence type="ECO:0000313" key="1">
    <source>
        <dbReference type="EMBL" id="KKK65352.1"/>
    </source>
</evidence>
<organism evidence="1">
    <name type="scientific">marine sediment metagenome</name>
    <dbReference type="NCBI Taxonomy" id="412755"/>
    <lineage>
        <taxon>unclassified sequences</taxon>
        <taxon>metagenomes</taxon>
        <taxon>ecological metagenomes</taxon>
    </lineage>
</organism>
<dbReference type="AlphaFoldDB" id="A0A0F8X8C5"/>
<sequence length="138" mass="15159">MKPQQLPLEGAQTKQELLYPSATIAMLLMITDRRLRQLAQEGTVPKATHGRYPLIGCVQGYVKYLQQLKSGTDERASEATRLTKVRADVHEIELAEKRGELYPREVIDQALFEACTSLTAMLDGSASRIASQLGGGAT</sequence>
<dbReference type="EMBL" id="LAZR01060598">
    <property type="protein sequence ID" value="KKK65352.1"/>
    <property type="molecule type" value="Genomic_DNA"/>
</dbReference>
<reference evidence="1" key="1">
    <citation type="journal article" date="2015" name="Nature">
        <title>Complex archaea that bridge the gap between prokaryotes and eukaryotes.</title>
        <authorList>
            <person name="Spang A."/>
            <person name="Saw J.H."/>
            <person name="Jorgensen S.L."/>
            <person name="Zaremba-Niedzwiedzka K."/>
            <person name="Martijn J."/>
            <person name="Lind A.E."/>
            <person name="van Eijk R."/>
            <person name="Schleper C."/>
            <person name="Guy L."/>
            <person name="Ettema T.J."/>
        </authorList>
    </citation>
    <scope>NUCLEOTIDE SEQUENCE</scope>
</reference>
<accession>A0A0F8X8C5</accession>